<comment type="caution">
    <text evidence="2">The sequence shown here is derived from an EMBL/GenBank/DDBJ whole genome shotgun (WGS) entry which is preliminary data.</text>
</comment>
<name>A0A1Y3ECF1_9BILA</name>
<dbReference type="EMBL" id="LVZM01016528">
    <property type="protein sequence ID" value="OUC42814.1"/>
    <property type="molecule type" value="Genomic_DNA"/>
</dbReference>
<evidence type="ECO:0000313" key="2">
    <source>
        <dbReference type="EMBL" id="OUC42814.1"/>
    </source>
</evidence>
<proteinExistence type="predicted"/>
<organism evidence="2 3">
    <name type="scientific">Trichinella nativa</name>
    <dbReference type="NCBI Taxonomy" id="6335"/>
    <lineage>
        <taxon>Eukaryota</taxon>
        <taxon>Metazoa</taxon>
        <taxon>Ecdysozoa</taxon>
        <taxon>Nematoda</taxon>
        <taxon>Enoplea</taxon>
        <taxon>Dorylaimia</taxon>
        <taxon>Trichinellida</taxon>
        <taxon>Trichinellidae</taxon>
        <taxon>Trichinella</taxon>
    </lineage>
</organism>
<keyword evidence="1" id="KW-1133">Transmembrane helix</keyword>
<keyword evidence="1" id="KW-0812">Transmembrane</keyword>
<feature type="transmembrane region" description="Helical" evidence="1">
    <location>
        <begin position="63"/>
        <end position="82"/>
    </location>
</feature>
<evidence type="ECO:0000256" key="1">
    <source>
        <dbReference type="SAM" id="Phobius"/>
    </source>
</evidence>
<evidence type="ECO:0000313" key="3">
    <source>
        <dbReference type="Proteomes" id="UP000243006"/>
    </source>
</evidence>
<reference evidence="2 3" key="1">
    <citation type="submission" date="2015-04" db="EMBL/GenBank/DDBJ databases">
        <title>Draft genome of the roundworm Trichinella nativa.</title>
        <authorList>
            <person name="Mitreva M."/>
        </authorList>
    </citation>
    <scope>NUCLEOTIDE SEQUENCE [LARGE SCALE GENOMIC DNA]</scope>
    <source>
        <strain evidence="2 3">ISS45</strain>
    </source>
</reference>
<sequence>VDAQNERLLMQLINSLVQELKSDTASGQSTCTSQYFLLSPKVLRDDSYGDYCKKKVNRQFVMLMFRFNFILVTFYCNLMGNFSQYHKENVLNLKLKDKEGDG</sequence>
<accession>A0A1Y3ECF1</accession>
<dbReference type="Proteomes" id="UP000243006">
    <property type="component" value="Unassembled WGS sequence"/>
</dbReference>
<protein>
    <submittedName>
        <fullName evidence="2">Uncharacterized protein</fullName>
    </submittedName>
</protein>
<dbReference type="AlphaFoldDB" id="A0A1Y3ECF1"/>
<feature type="non-terminal residue" evidence="2">
    <location>
        <position position="1"/>
    </location>
</feature>
<keyword evidence="1" id="KW-0472">Membrane</keyword>
<gene>
    <name evidence="2" type="ORF">D917_10218</name>
</gene>